<organism evidence="11 12">
    <name type="scientific">Marivirga aurantiaca</name>
    <dbReference type="NCBI Taxonomy" id="2802615"/>
    <lineage>
        <taxon>Bacteria</taxon>
        <taxon>Pseudomonadati</taxon>
        <taxon>Bacteroidota</taxon>
        <taxon>Cytophagia</taxon>
        <taxon>Cytophagales</taxon>
        <taxon>Marivirgaceae</taxon>
        <taxon>Marivirga</taxon>
    </lineage>
</organism>
<dbReference type="Gene3D" id="3.40.50.720">
    <property type="entry name" value="NAD(P)-binding Rossmann-like Domain"/>
    <property type="match status" value="1"/>
</dbReference>
<dbReference type="AlphaFoldDB" id="A0A934X035"/>
<evidence type="ECO:0000259" key="10">
    <source>
        <dbReference type="Pfam" id="PF16363"/>
    </source>
</evidence>
<dbReference type="Gene3D" id="3.90.25.10">
    <property type="entry name" value="UDP-galactose 4-epimerase, domain 1"/>
    <property type="match status" value="1"/>
</dbReference>
<comment type="catalytic activity">
    <reaction evidence="1 9">
        <text>UDP-alpha-D-glucose = UDP-alpha-D-galactose</text>
        <dbReference type="Rhea" id="RHEA:22168"/>
        <dbReference type="ChEBI" id="CHEBI:58885"/>
        <dbReference type="ChEBI" id="CHEBI:66914"/>
        <dbReference type="EC" id="5.1.3.2"/>
    </reaction>
</comment>
<keyword evidence="9" id="KW-0119">Carbohydrate metabolism</keyword>
<evidence type="ECO:0000256" key="7">
    <source>
        <dbReference type="ARBA" id="ARBA00023027"/>
    </source>
</evidence>
<evidence type="ECO:0000313" key="12">
    <source>
        <dbReference type="Proteomes" id="UP000611723"/>
    </source>
</evidence>
<dbReference type="PANTHER" id="PTHR43725:SF47">
    <property type="entry name" value="UDP-GLUCOSE 4-EPIMERASE"/>
    <property type="match status" value="1"/>
</dbReference>
<reference evidence="11" key="1">
    <citation type="submission" date="2021-01" db="EMBL/GenBank/DDBJ databases">
        <title>Marivirga aurantiaca sp. nov., isolated from intertidal surface sediments.</title>
        <authorList>
            <person name="Zhang M."/>
        </authorList>
    </citation>
    <scope>NUCLEOTIDE SEQUENCE</scope>
    <source>
        <strain evidence="11">S37H4</strain>
    </source>
</reference>
<keyword evidence="12" id="KW-1185">Reference proteome</keyword>
<comment type="caution">
    <text evidence="11">The sequence shown here is derived from an EMBL/GenBank/DDBJ whole genome shotgun (WGS) entry which is preliminary data.</text>
</comment>
<dbReference type="GO" id="GO:0006012">
    <property type="term" value="P:galactose metabolic process"/>
    <property type="evidence" value="ECO:0007669"/>
    <property type="project" value="InterPro"/>
</dbReference>
<keyword evidence="8 9" id="KW-0413">Isomerase</keyword>
<sequence length="345" mass="38561">MGKKILVTGGLGYIGSHTVVELIKQGYEPLIIDNLSNSDPKVLDRLEKICGKRPLFQQVEMRDKEQLQEVFWNNNNEIAGVIHFAAALLVGESVEQPLHYYYNNLTSTINLLECMKEFEVRPLVFSSSCTVYGNPDELPVTENATIKPAVSPYGNTKKICEDILSDASKAHDLSIISLRYFNPIGAHESALIGEFQKGAPHHLVPFITETASGKRDKLMIFGNDWNTKDGTCIRDYIHVSDVATAHIYAMERAMDKNQPKEAFEVFNIGSGNGYTVLEMVESFVKVTGMKVPYEFAKRRAGDVEAVFADTTKANKTLGWKTRKSLDDMLKSAWDWEQALAKEGQG</sequence>
<dbReference type="NCBIfam" id="TIGR01179">
    <property type="entry name" value="galE"/>
    <property type="match status" value="1"/>
</dbReference>
<proteinExistence type="inferred from homology"/>
<accession>A0A934X035</accession>
<comment type="similarity">
    <text evidence="4 9">Belongs to the NAD(P)-dependent epimerase/dehydratase family.</text>
</comment>
<evidence type="ECO:0000256" key="3">
    <source>
        <dbReference type="ARBA" id="ARBA00004947"/>
    </source>
</evidence>
<comment type="cofactor">
    <cofactor evidence="2 9">
        <name>NAD(+)</name>
        <dbReference type="ChEBI" id="CHEBI:57540"/>
    </cofactor>
</comment>
<dbReference type="Pfam" id="PF16363">
    <property type="entry name" value="GDP_Man_Dehyd"/>
    <property type="match status" value="1"/>
</dbReference>
<keyword evidence="7 9" id="KW-0520">NAD</keyword>
<dbReference type="InterPro" id="IPR005886">
    <property type="entry name" value="UDP_G4E"/>
</dbReference>
<comment type="pathway">
    <text evidence="3 9">Carbohydrate metabolism; galactose metabolism.</text>
</comment>
<dbReference type="GO" id="GO:0003978">
    <property type="term" value="F:UDP-glucose 4-epimerase activity"/>
    <property type="evidence" value="ECO:0007669"/>
    <property type="project" value="UniProtKB-UniRule"/>
</dbReference>
<dbReference type="InterPro" id="IPR016040">
    <property type="entry name" value="NAD(P)-bd_dom"/>
</dbReference>
<dbReference type="PRINTS" id="PR01713">
    <property type="entry name" value="NUCEPIMERASE"/>
</dbReference>
<evidence type="ECO:0000256" key="4">
    <source>
        <dbReference type="ARBA" id="ARBA00007637"/>
    </source>
</evidence>
<dbReference type="CDD" id="cd05247">
    <property type="entry name" value="UDP_G4E_1_SDR_e"/>
    <property type="match status" value="1"/>
</dbReference>
<comment type="subunit">
    <text evidence="9">Homodimer.</text>
</comment>
<dbReference type="InterPro" id="IPR036291">
    <property type="entry name" value="NAD(P)-bd_dom_sf"/>
</dbReference>
<dbReference type="EMBL" id="JAEQBW010000008">
    <property type="protein sequence ID" value="MBK6266418.1"/>
    <property type="molecule type" value="Genomic_DNA"/>
</dbReference>
<evidence type="ECO:0000256" key="5">
    <source>
        <dbReference type="ARBA" id="ARBA00013189"/>
    </source>
</evidence>
<name>A0A934X035_9BACT</name>
<evidence type="ECO:0000256" key="8">
    <source>
        <dbReference type="ARBA" id="ARBA00023235"/>
    </source>
</evidence>
<dbReference type="PANTHER" id="PTHR43725">
    <property type="entry name" value="UDP-GLUCOSE 4-EPIMERASE"/>
    <property type="match status" value="1"/>
</dbReference>
<dbReference type="RefSeq" id="WP_201432102.1">
    <property type="nucleotide sequence ID" value="NZ_JAEQBW010000008.1"/>
</dbReference>
<dbReference type="SUPFAM" id="SSF51735">
    <property type="entry name" value="NAD(P)-binding Rossmann-fold domains"/>
    <property type="match status" value="1"/>
</dbReference>
<dbReference type="EC" id="5.1.3.2" evidence="5 9"/>
<evidence type="ECO:0000313" key="11">
    <source>
        <dbReference type="EMBL" id="MBK6266418.1"/>
    </source>
</evidence>
<evidence type="ECO:0000256" key="6">
    <source>
        <dbReference type="ARBA" id="ARBA00018569"/>
    </source>
</evidence>
<dbReference type="GO" id="GO:0005829">
    <property type="term" value="C:cytosol"/>
    <property type="evidence" value="ECO:0007669"/>
    <property type="project" value="TreeGrafter"/>
</dbReference>
<evidence type="ECO:0000256" key="1">
    <source>
        <dbReference type="ARBA" id="ARBA00000083"/>
    </source>
</evidence>
<dbReference type="Proteomes" id="UP000611723">
    <property type="component" value="Unassembled WGS sequence"/>
</dbReference>
<evidence type="ECO:0000256" key="2">
    <source>
        <dbReference type="ARBA" id="ARBA00001911"/>
    </source>
</evidence>
<evidence type="ECO:0000256" key="9">
    <source>
        <dbReference type="RuleBase" id="RU366046"/>
    </source>
</evidence>
<protein>
    <recommendedName>
        <fullName evidence="6 9">UDP-glucose 4-epimerase</fullName>
        <ecNumber evidence="5 9">5.1.3.2</ecNumber>
    </recommendedName>
</protein>
<feature type="domain" description="NAD(P)-binding" evidence="10">
    <location>
        <begin position="6"/>
        <end position="330"/>
    </location>
</feature>
<gene>
    <name evidence="11" type="primary">galE</name>
    <name evidence="11" type="ORF">JKA74_15340</name>
</gene>